<evidence type="ECO:0000313" key="2">
    <source>
        <dbReference type="Proteomes" id="UP000589521"/>
    </source>
</evidence>
<organism evidence="1 2">
    <name type="scientific">Streptococcus danieliae</name>
    <dbReference type="NCBI Taxonomy" id="747656"/>
    <lineage>
        <taxon>Bacteria</taxon>
        <taxon>Bacillati</taxon>
        <taxon>Bacillota</taxon>
        <taxon>Bacilli</taxon>
        <taxon>Lactobacillales</taxon>
        <taxon>Streptococcaceae</taxon>
        <taxon>Streptococcus</taxon>
    </lineage>
</organism>
<gene>
    <name evidence="1" type="ORF">HZY94_05510</name>
</gene>
<name>A0A7Z0S4J2_9STRE</name>
<sequence length="73" mass="8474">MIVEKEKKKESKFYPRIRCTEEVYNRIAEIADECDLTLNAVISSLLEYALAHSRVETKQKVVEESRLIIGEES</sequence>
<evidence type="ECO:0000313" key="1">
    <source>
        <dbReference type="EMBL" id="NYS96633.1"/>
    </source>
</evidence>
<protein>
    <submittedName>
        <fullName evidence="1">Uncharacterized protein</fullName>
    </submittedName>
</protein>
<proteinExistence type="predicted"/>
<comment type="caution">
    <text evidence="1">The sequence shown here is derived from an EMBL/GenBank/DDBJ whole genome shotgun (WGS) entry which is preliminary data.</text>
</comment>
<reference evidence="1 2" key="1">
    <citation type="submission" date="2020-07" db="EMBL/GenBank/DDBJ databases">
        <title>MOT database genomes.</title>
        <authorList>
            <person name="Joseph S."/>
            <person name="Aduse-Opoku J."/>
            <person name="Hashim A."/>
            <person name="Wade W."/>
            <person name="Curtis M."/>
        </authorList>
    </citation>
    <scope>NUCLEOTIDE SEQUENCE [LARGE SCALE GENOMIC DNA]</scope>
    <source>
        <strain evidence="1 2">STR</strain>
    </source>
</reference>
<dbReference type="RefSeq" id="WP_179925352.1">
    <property type="nucleotide sequence ID" value="NZ_JACBXX010000125.1"/>
</dbReference>
<accession>A0A7Z0S4J2</accession>
<dbReference type="AlphaFoldDB" id="A0A7Z0S4J2"/>
<dbReference type="Proteomes" id="UP000589521">
    <property type="component" value="Unassembled WGS sequence"/>
</dbReference>
<dbReference type="EMBL" id="JACBXX010000125">
    <property type="protein sequence ID" value="NYS96633.1"/>
    <property type="molecule type" value="Genomic_DNA"/>
</dbReference>